<dbReference type="SMART" id="SM00028">
    <property type="entry name" value="TPR"/>
    <property type="match status" value="4"/>
</dbReference>
<reference evidence="2" key="1">
    <citation type="journal article" date="2020" name="Stud. Mycol.">
        <title>101 Dothideomycetes genomes: a test case for predicting lifestyles and emergence of pathogens.</title>
        <authorList>
            <person name="Haridas S."/>
            <person name="Albert R."/>
            <person name="Binder M."/>
            <person name="Bloem J."/>
            <person name="Labutti K."/>
            <person name="Salamov A."/>
            <person name="Andreopoulos B."/>
            <person name="Baker S."/>
            <person name="Barry K."/>
            <person name="Bills G."/>
            <person name="Bluhm B."/>
            <person name="Cannon C."/>
            <person name="Castanera R."/>
            <person name="Culley D."/>
            <person name="Daum C."/>
            <person name="Ezra D."/>
            <person name="Gonzalez J."/>
            <person name="Henrissat B."/>
            <person name="Kuo A."/>
            <person name="Liang C."/>
            <person name="Lipzen A."/>
            <person name="Lutzoni F."/>
            <person name="Magnuson J."/>
            <person name="Mondo S."/>
            <person name="Nolan M."/>
            <person name="Ohm R."/>
            <person name="Pangilinan J."/>
            <person name="Park H.-J."/>
            <person name="Ramirez L."/>
            <person name="Alfaro M."/>
            <person name="Sun H."/>
            <person name="Tritt A."/>
            <person name="Yoshinaga Y."/>
            <person name="Zwiers L.-H."/>
            <person name="Turgeon B."/>
            <person name="Goodwin S."/>
            <person name="Spatafora J."/>
            <person name="Crous P."/>
            <person name="Grigoriev I."/>
        </authorList>
    </citation>
    <scope>NUCLEOTIDE SEQUENCE</scope>
    <source>
        <strain evidence="2">CBS 207.26</strain>
    </source>
</reference>
<dbReference type="PANTHER" id="PTHR46082">
    <property type="entry name" value="ATP/GTP-BINDING PROTEIN-RELATED"/>
    <property type="match status" value="1"/>
</dbReference>
<evidence type="ECO:0000313" key="2">
    <source>
        <dbReference type="EMBL" id="KAF2176127.1"/>
    </source>
</evidence>
<evidence type="ECO:0000259" key="1">
    <source>
        <dbReference type="Pfam" id="PF00931"/>
    </source>
</evidence>
<dbReference type="SUPFAM" id="SSF52540">
    <property type="entry name" value="P-loop containing nucleoside triphosphate hydrolases"/>
    <property type="match status" value="1"/>
</dbReference>
<sequence length="641" mass="72413">APWIVPFQRNSQFVGRSAEITKVDVMLSSETRCERVAIVGLGGVGKTQIALEFAHQLRERQPDCSVFWIPVTNVESMLEAYLEIGQQLQIPNVEQEKAEVQKLVQDRLSQESSGRWLLVFDNADDINIWTDKTDNTTGSGRRMDYLPKSKHGSILFTTRTRKAATKLAGKNVISVSEMNENVAKDLLKKSLIDPDLLADDGAATDLLQKLTHLPLAIVQAAAYINENEISLGEYIALLDVTEQDKIDLLSEEFEDEGRYKNIKNPVATTWLISFEQIRSRDLLAAEYLSFMSCVDAKDIPQSLLPPAQSTKKAVDAIGTLSAYSFITKHTIDQLLDLHRLVHLATRNWLRTEGTLRVWAAKALDRLEEVFPDNDHTNRSVWRMYLPHARYALELELEGAGSRKTELLWRFWEMCPQKQGRWNATEGLLVQVMETRKKKLGVDHPSTLSSMGSLASTYRNQGRWDAAEELFVQVMETRKKKLGVDHPSTLSSMANLASTYWNQGRWDAAEQLGVQVMETHKKKLGADHPSTLTSMANLASTYRSQGRWDAAEELFVQVMETRKKKLGADHPNTLSSMNNLAFTWKEQGRDAEAISLMRECVQLQQRILGVDHPHSISSSRTLVEWELEQADGDVARNGHDLD</sequence>
<dbReference type="AlphaFoldDB" id="A0A6A6D9L0"/>
<dbReference type="PRINTS" id="PR00381">
    <property type="entry name" value="KINESINLIGHT"/>
</dbReference>
<dbReference type="Pfam" id="PF00931">
    <property type="entry name" value="NB-ARC"/>
    <property type="match status" value="1"/>
</dbReference>
<dbReference type="PANTHER" id="PTHR46082:SF6">
    <property type="entry name" value="AAA+ ATPASE DOMAIN-CONTAINING PROTEIN-RELATED"/>
    <property type="match status" value="1"/>
</dbReference>
<dbReference type="EMBL" id="ML994714">
    <property type="protein sequence ID" value="KAF2176127.1"/>
    <property type="molecule type" value="Genomic_DNA"/>
</dbReference>
<accession>A0A6A6D9L0</accession>
<dbReference type="InterPro" id="IPR053137">
    <property type="entry name" value="NLR-like"/>
</dbReference>
<evidence type="ECO:0000313" key="3">
    <source>
        <dbReference type="Proteomes" id="UP000800200"/>
    </source>
</evidence>
<dbReference type="InterPro" id="IPR011990">
    <property type="entry name" value="TPR-like_helical_dom_sf"/>
</dbReference>
<dbReference type="Pfam" id="PF13424">
    <property type="entry name" value="TPR_12"/>
    <property type="match status" value="1"/>
</dbReference>
<dbReference type="OrthoDB" id="1658288at2759"/>
<protein>
    <submittedName>
        <fullName evidence="2">TPR-like protein</fullName>
    </submittedName>
</protein>
<dbReference type="Proteomes" id="UP000800200">
    <property type="component" value="Unassembled WGS sequence"/>
</dbReference>
<name>A0A6A6D9L0_9PEZI</name>
<dbReference type="InterPro" id="IPR002182">
    <property type="entry name" value="NB-ARC"/>
</dbReference>
<dbReference type="Gene3D" id="1.25.40.10">
    <property type="entry name" value="Tetratricopeptide repeat domain"/>
    <property type="match status" value="2"/>
</dbReference>
<dbReference type="Pfam" id="PF13374">
    <property type="entry name" value="TPR_10"/>
    <property type="match status" value="3"/>
</dbReference>
<feature type="non-terminal residue" evidence="2">
    <location>
        <position position="1"/>
    </location>
</feature>
<feature type="domain" description="NB-ARC" evidence="1">
    <location>
        <begin position="19"/>
        <end position="190"/>
    </location>
</feature>
<gene>
    <name evidence="2" type="ORF">K469DRAFT_608166</name>
</gene>
<keyword evidence="3" id="KW-1185">Reference proteome</keyword>
<organism evidence="2 3">
    <name type="scientific">Zopfia rhizophila CBS 207.26</name>
    <dbReference type="NCBI Taxonomy" id="1314779"/>
    <lineage>
        <taxon>Eukaryota</taxon>
        <taxon>Fungi</taxon>
        <taxon>Dikarya</taxon>
        <taxon>Ascomycota</taxon>
        <taxon>Pezizomycotina</taxon>
        <taxon>Dothideomycetes</taxon>
        <taxon>Dothideomycetes incertae sedis</taxon>
        <taxon>Zopfiaceae</taxon>
        <taxon>Zopfia</taxon>
    </lineage>
</organism>
<dbReference type="InterPro" id="IPR027417">
    <property type="entry name" value="P-loop_NTPase"/>
</dbReference>
<proteinExistence type="predicted"/>
<dbReference type="InterPro" id="IPR019734">
    <property type="entry name" value="TPR_rpt"/>
</dbReference>
<dbReference type="SUPFAM" id="SSF48452">
    <property type="entry name" value="TPR-like"/>
    <property type="match status" value="2"/>
</dbReference>
<dbReference type="GO" id="GO:0043531">
    <property type="term" value="F:ADP binding"/>
    <property type="evidence" value="ECO:0007669"/>
    <property type="project" value="InterPro"/>
</dbReference>
<dbReference type="Gene3D" id="3.40.50.300">
    <property type="entry name" value="P-loop containing nucleotide triphosphate hydrolases"/>
    <property type="match status" value="1"/>
</dbReference>